<keyword evidence="1" id="KW-0472">Membrane</keyword>
<feature type="transmembrane region" description="Helical" evidence="1">
    <location>
        <begin position="139"/>
        <end position="159"/>
    </location>
</feature>
<keyword evidence="1" id="KW-1133">Transmembrane helix</keyword>
<accession>A0ABQ7QDL3</accession>
<dbReference type="Proteomes" id="UP000823941">
    <property type="component" value="Chromosome 17"/>
</dbReference>
<keyword evidence="1" id="KW-0812">Transmembrane</keyword>
<evidence type="ECO:0000256" key="1">
    <source>
        <dbReference type="SAM" id="Phobius"/>
    </source>
</evidence>
<evidence type="ECO:0000256" key="2">
    <source>
        <dbReference type="SAM" id="SignalP"/>
    </source>
</evidence>
<evidence type="ECO:0000313" key="3">
    <source>
        <dbReference type="EMBL" id="KAG7302865.1"/>
    </source>
</evidence>
<feature type="signal peptide" evidence="2">
    <location>
        <begin position="1"/>
        <end position="19"/>
    </location>
</feature>
<comment type="caution">
    <text evidence="3">The sequence shown here is derived from an EMBL/GenBank/DDBJ whole genome shotgun (WGS) entry which is preliminary data.</text>
</comment>
<gene>
    <name evidence="3" type="ORF">JYU34_012848</name>
</gene>
<sequence>MKFKIIILLVFSVVAQSLGQQKRCYACSFSNTDTDTSCLYITEKTNRVECNSKYCTIYRQEFVDPSGRVSSFLRGCEETPDFLNHDIVDPTYRTYYRACTNDLCNIGDGIQSITGGQLSPVPEYNGVNLLVPGTGKASAATHIQISSLLVFIAIIFKFIMA</sequence>
<evidence type="ECO:0000313" key="4">
    <source>
        <dbReference type="Proteomes" id="UP000823941"/>
    </source>
</evidence>
<reference evidence="3 4" key="1">
    <citation type="submission" date="2021-06" db="EMBL/GenBank/DDBJ databases">
        <title>A haploid diamondback moth (Plutella xylostella L.) genome assembly resolves 31 chromosomes and identifies a diamide resistance mutation.</title>
        <authorList>
            <person name="Ward C.M."/>
            <person name="Perry K.D."/>
            <person name="Baker G."/>
            <person name="Powis K."/>
            <person name="Heckel D.G."/>
            <person name="Baxter S.W."/>
        </authorList>
    </citation>
    <scope>NUCLEOTIDE SEQUENCE [LARGE SCALE GENOMIC DNA]</scope>
    <source>
        <strain evidence="3 4">LV</strain>
        <tissue evidence="3">Single pupa</tissue>
    </source>
</reference>
<name>A0ABQ7QDL3_PLUXY</name>
<keyword evidence="2" id="KW-0732">Signal</keyword>
<keyword evidence="4" id="KW-1185">Reference proteome</keyword>
<proteinExistence type="predicted"/>
<feature type="chain" id="PRO_5045710658" evidence="2">
    <location>
        <begin position="20"/>
        <end position="161"/>
    </location>
</feature>
<protein>
    <submittedName>
        <fullName evidence="3">Uncharacterized protein</fullName>
    </submittedName>
</protein>
<organism evidence="3 4">
    <name type="scientific">Plutella xylostella</name>
    <name type="common">Diamondback moth</name>
    <name type="synonym">Plutella maculipennis</name>
    <dbReference type="NCBI Taxonomy" id="51655"/>
    <lineage>
        <taxon>Eukaryota</taxon>
        <taxon>Metazoa</taxon>
        <taxon>Ecdysozoa</taxon>
        <taxon>Arthropoda</taxon>
        <taxon>Hexapoda</taxon>
        <taxon>Insecta</taxon>
        <taxon>Pterygota</taxon>
        <taxon>Neoptera</taxon>
        <taxon>Endopterygota</taxon>
        <taxon>Lepidoptera</taxon>
        <taxon>Glossata</taxon>
        <taxon>Ditrysia</taxon>
        <taxon>Yponomeutoidea</taxon>
        <taxon>Plutellidae</taxon>
        <taxon>Plutella</taxon>
    </lineage>
</organism>
<dbReference type="EMBL" id="JAHIBW010000017">
    <property type="protein sequence ID" value="KAG7302865.1"/>
    <property type="molecule type" value="Genomic_DNA"/>
</dbReference>